<evidence type="ECO:0000313" key="3">
    <source>
        <dbReference type="Proteomes" id="UP000000763"/>
    </source>
</evidence>
<dbReference type="AlphaFoldDB" id="Q5Z447"/>
<dbReference type="EMBL" id="AP006553">
    <property type="protein sequence ID" value="BAD62466.1"/>
    <property type="molecule type" value="Genomic_DNA"/>
</dbReference>
<organism evidence="2 3">
    <name type="scientific">Oryza sativa subsp. japonica</name>
    <name type="common">Rice</name>
    <dbReference type="NCBI Taxonomy" id="39947"/>
    <lineage>
        <taxon>Eukaryota</taxon>
        <taxon>Viridiplantae</taxon>
        <taxon>Streptophyta</taxon>
        <taxon>Embryophyta</taxon>
        <taxon>Tracheophyta</taxon>
        <taxon>Spermatophyta</taxon>
        <taxon>Magnoliopsida</taxon>
        <taxon>Liliopsida</taxon>
        <taxon>Poales</taxon>
        <taxon>Poaceae</taxon>
        <taxon>BOP clade</taxon>
        <taxon>Oryzoideae</taxon>
        <taxon>Oryzeae</taxon>
        <taxon>Oryzinae</taxon>
        <taxon>Oryza</taxon>
        <taxon>Oryza sativa</taxon>
    </lineage>
</organism>
<proteinExistence type="predicted"/>
<evidence type="ECO:0000313" key="2">
    <source>
        <dbReference type="EMBL" id="BAD62466.1"/>
    </source>
</evidence>
<reference evidence="3" key="2">
    <citation type="journal article" date="2008" name="Nucleic Acids Res.">
        <title>The rice annotation project database (RAP-DB): 2008 update.</title>
        <authorList>
            <consortium name="The rice annotation project (RAP)"/>
        </authorList>
    </citation>
    <scope>GENOME REANNOTATION</scope>
    <source>
        <strain evidence="3">cv. Nipponbare</strain>
    </source>
</reference>
<feature type="compositionally biased region" description="Basic and acidic residues" evidence="1">
    <location>
        <begin position="57"/>
        <end position="69"/>
    </location>
</feature>
<feature type="compositionally biased region" description="Low complexity" evidence="1">
    <location>
        <begin position="76"/>
        <end position="109"/>
    </location>
</feature>
<dbReference type="Proteomes" id="UP000000763">
    <property type="component" value="Chromosome 6"/>
</dbReference>
<protein>
    <submittedName>
        <fullName evidence="2">Plant disease resistance polyprotein-like</fullName>
    </submittedName>
</protein>
<name>Q5Z447_ORYSJ</name>
<feature type="compositionally biased region" description="Basic and acidic residues" evidence="1">
    <location>
        <begin position="119"/>
        <end position="131"/>
    </location>
</feature>
<feature type="region of interest" description="Disordered" evidence="1">
    <location>
        <begin position="30"/>
        <end position="131"/>
    </location>
</feature>
<reference evidence="3" key="1">
    <citation type="journal article" date="2005" name="Nature">
        <title>The map-based sequence of the rice genome.</title>
        <authorList>
            <consortium name="International rice genome sequencing project (IRGSP)"/>
            <person name="Matsumoto T."/>
            <person name="Wu J."/>
            <person name="Kanamori H."/>
            <person name="Katayose Y."/>
            <person name="Fujisawa M."/>
            <person name="Namiki N."/>
            <person name="Mizuno H."/>
            <person name="Yamamoto K."/>
            <person name="Antonio B.A."/>
            <person name="Baba T."/>
            <person name="Sakata K."/>
            <person name="Nagamura Y."/>
            <person name="Aoki H."/>
            <person name="Arikawa K."/>
            <person name="Arita K."/>
            <person name="Bito T."/>
            <person name="Chiden Y."/>
            <person name="Fujitsuka N."/>
            <person name="Fukunaka R."/>
            <person name="Hamada M."/>
            <person name="Harada C."/>
            <person name="Hayashi A."/>
            <person name="Hijishita S."/>
            <person name="Honda M."/>
            <person name="Hosokawa S."/>
            <person name="Ichikawa Y."/>
            <person name="Idonuma A."/>
            <person name="Iijima M."/>
            <person name="Ikeda M."/>
            <person name="Ikeno M."/>
            <person name="Ito K."/>
            <person name="Ito S."/>
            <person name="Ito T."/>
            <person name="Ito Y."/>
            <person name="Ito Y."/>
            <person name="Iwabuchi A."/>
            <person name="Kamiya K."/>
            <person name="Karasawa W."/>
            <person name="Kurita K."/>
            <person name="Katagiri S."/>
            <person name="Kikuta A."/>
            <person name="Kobayashi H."/>
            <person name="Kobayashi N."/>
            <person name="Machita K."/>
            <person name="Maehara T."/>
            <person name="Masukawa M."/>
            <person name="Mizubayashi T."/>
            <person name="Mukai Y."/>
            <person name="Nagasaki H."/>
            <person name="Nagata Y."/>
            <person name="Naito S."/>
            <person name="Nakashima M."/>
            <person name="Nakama Y."/>
            <person name="Nakamichi Y."/>
            <person name="Nakamura M."/>
            <person name="Meguro A."/>
            <person name="Negishi M."/>
            <person name="Ohta I."/>
            <person name="Ohta T."/>
            <person name="Okamoto M."/>
            <person name="Ono N."/>
            <person name="Saji S."/>
            <person name="Sakaguchi M."/>
            <person name="Sakai K."/>
            <person name="Shibata M."/>
            <person name="Shimokawa T."/>
            <person name="Song J."/>
            <person name="Takazaki Y."/>
            <person name="Terasawa K."/>
            <person name="Tsugane M."/>
            <person name="Tsuji K."/>
            <person name="Ueda S."/>
            <person name="Waki K."/>
            <person name="Yamagata H."/>
            <person name="Yamamoto M."/>
            <person name="Yamamoto S."/>
            <person name="Yamane H."/>
            <person name="Yoshiki S."/>
            <person name="Yoshihara R."/>
            <person name="Yukawa K."/>
            <person name="Zhong H."/>
            <person name="Yano M."/>
            <person name="Yuan Q."/>
            <person name="Ouyang S."/>
            <person name="Liu J."/>
            <person name="Jones K.M."/>
            <person name="Gansberger K."/>
            <person name="Moffat K."/>
            <person name="Hill J."/>
            <person name="Bera J."/>
            <person name="Fadrosh D."/>
            <person name="Jin S."/>
            <person name="Johri S."/>
            <person name="Kim M."/>
            <person name="Overton L."/>
            <person name="Reardon M."/>
            <person name="Tsitrin T."/>
            <person name="Vuong H."/>
            <person name="Weaver B."/>
            <person name="Ciecko A."/>
            <person name="Tallon L."/>
            <person name="Jackson J."/>
            <person name="Pai G."/>
            <person name="Aken S.V."/>
            <person name="Utterback T."/>
            <person name="Reidmuller S."/>
            <person name="Feldblyum T."/>
            <person name="Hsiao J."/>
            <person name="Zismann V."/>
            <person name="Iobst S."/>
            <person name="de Vazeille A.R."/>
            <person name="Buell C.R."/>
            <person name="Ying K."/>
            <person name="Li Y."/>
            <person name="Lu T."/>
            <person name="Huang Y."/>
            <person name="Zhao Q."/>
            <person name="Feng Q."/>
            <person name="Zhang L."/>
            <person name="Zhu J."/>
            <person name="Weng Q."/>
            <person name="Mu J."/>
            <person name="Lu Y."/>
            <person name="Fan D."/>
            <person name="Liu Y."/>
            <person name="Guan J."/>
            <person name="Zhang Y."/>
            <person name="Yu S."/>
            <person name="Liu X."/>
            <person name="Zhang Y."/>
            <person name="Hong G."/>
            <person name="Han B."/>
            <person name="Choisne N."/>
            <person name="Demange N."/>
            <person name="Orjeda G."/>
            <person name="Samain S."/>
            <person name="Cattolico L."/>
            <person name="Pelletier E."/>
            <person name="Couloux A."/>
            <person name="Segurens B."/>
            <person name="Wincker P."/>
            <person name="D'Hont A."/>
            <person name="Scarpelli C."/>
            <person name="Weissenbach J."/>
            <person name="Salanoubat M."/>
            <person name="Quetier F."/>
            <person name="Yu Y."/>
            <person name="Kim H.R."/>
            <person name="Rambo T."/>
            <person name="Currie J."/>
            <person name="Collura K."/>
            <person name="Luo M."/>
            <person name="Yang T."/>
            <person name="Ammiraju J.S.S."/>
            <person name="Engler F."/>
            <person name="Soderlund C."/>
            <person name="Wing R.A."/>
            <person name="Palmer L.E."/>
            <person name="de la Bastide M."/>
            <person name="Spiegel L."/>
            <person name="Nascimento L."/>
            <person name="Zutavern T."/>
            <person name="O'Shaughnessy A."/>
            <person name="Dike S."/>
            <person name="Dedhia N."/>
            <person name="Preston R."/>
            <person name="Balija V."/>
            <person name="McCombie W.R."/>
            <person name="Chow T."/>
            <person name="Chen H."/>
            <person name="Chung M."/>
            <person name="Chen C."/>
            <person name="Shaw J."/>
            <person name="Wu H."/>
            <person name="Hsiao K."/>
            <person name="Chao Y."/>
            <person name="Chu M."/>
            <person name="Cheng C."/>
            <person name="Hour A."/>
            <person name="Lee P."/>
            <person name="Lin S."/>
            <person name="Lin Y."/>
            <person name="Liou J."/>
            <person name="Liu S."/>
            <person name="Hsing Y."/>
            <person name="Raghuvanshi S."/>
            <person name="Mohanty A."/>
            <person name="Bharti A.K."/>
            <person name="Gaur A."/>
            <person name="Gupta V."/>
            <person name="Kumar D."/>
            <person name="Ravi V."/>
            <person name="Vij S."/>
            <person name="Kapur A."/>
            <person name="Khurana P."/>
            <person name="Khurana P."/>
            <person name="Khurana J.P."/>
            <person name="Tyagi A.K."/>
            <person name="Gaikwad K."/>
            <person name="Singh A."/>
            <person name="Dalal V."/>
            <person name="Srivastava S."/>
            <person name="Dixit A."/>
            <person name="Pal A.K."/>
            <person name="Ghazi I.A."/>
            <person name="Yadav M."/>
            <person name="Pandit A."/>
            <person name="Bhargava A."/>
            <person name="Sureshbabu K."/>
            <person name="Batra K."/>
            <person name="Sharma T.R."/>
            <person name="Mohapatra T."/>
            <person name="Singh N.K."/>
            <person name="Messing J."/>
            <person name="Nelson A.B."/>
            <person name="Fuks G."/>
            <person name="Kavchok S."/>
            <person name="Keizer G."/>
            <person name="Linton E."/>
            <person name="Llaca V."/>
            <person name="Song R."/>
            <person name="Tanyolac B."/>
            <person name="Young S."/>
            <person name="Ho-Il K."/>
            <person name="Hahn J.H."/>
            <person name="Sangsakoo G."/>
            <person name="Vanavichit A."/>
            <person name="de Mattos Luiz.A.T."/>
            <person name="Zimmer P.D."/>
            <person name="Malone G."/>
            <person name="Dellagostin O."/>
            <person name="de Oliveira A.C."/>
            <person name="Bevan M."/>
            <person name="Bancroft I."/>
            <person name="Minx P."/>
            <person name="Cordum H."/>
            <person name="Wilson R."/>
            <person name="Cheng Z."/>
            <person name="Jin W."/>
            <person name="Jiang J."/>
            <person name="Leong S.A."/>
            <person name="Iwama H."/>
            <person name="Gojobori T."/>
            <person name="Itoh T."/>
            <person name="Niimura Y."/>
            <person name="Fujii Y."/>
            <person name="Habara T."/>
            <person name="Sakai H."/>
            <person name="Sato Y."/>
            <person name="Wilson G."/>
            <person name="Kumar K."/>
            <person name="McCouch S."/>
            <person name="Juretic N."/>
            <person name="Hoen D."/>
            <person name="Wright S."/>
            <person name="Bruskiewich R."/>
            <person name="Bureau T."/>
            <person name="Miyao A."/>
            <person name="Hirochika H."/>
            <person name="Nishikawa T."/>
            <person name="Kadowaki K."/>
            <person name="Sugiura M."/>
            <person name="Burr B."/>
            <person name="Sasaki T."/>
        </authorList>
    </citation>
    <scope>NUCLEOTIDE SEQUENCE [LARGE SCALE GENOMIC DNA]</scope>
    <source>
        <strain evidence="3">cv. Nipponbare</strain>
    </source>
</reference>
<evidence type="ECO:0000256" key="1">
    <source>
        <dbReference type="SAM" id="MobiDB-lite"/>
    </source>
</evidence>
<gene>
    <name evidence="2" type="primary">OSJNBa0061G23.22</name>
</gene>
<accession>Q5Z447</accession>
<sequence>MNFRRFTVFLLIKKKSLINYCAIYSRADVSTGGSAPTCGAHRSATREMEGAAAPRGGRTDGPDLPKGRSDGGGSSRPGRAGTAQAEPATMAPAAQRSRGGGAHAAAAQGDGRRRPTGGGERRLEEERRLRS</sequence>